<keyword evidence="3" id="KW-0808">Transferase</keyword>
<sequence length="452" mass="49884">MNAHVKIEGEIALQRSLADVVAEYDAKKAAIPDAVKAFEKAGNDLKMAVTVAGQFGDVSIDTGHVYARDLETGLLKSAWMHVYGGLDIARLASPTDKRLWEQAIASPPPFTLDNIRGTFGKFLLDPRGNILRGLAEVFCGLDDAYKSHDKVKVGVKGLPKRVILSYVGSYGSYGRDKLKSVLNALAVYQGKPLIDHREIEALCKNEDALLVDSELAADRTWDKPFPIVGRGVRLRTFGNGNGHLFFEPKELRDINMALAEFYGDVLPDTADDEPKKKQSTAVSKDLQYYPTPVKVVKEILYKIGDYRLEGQRVLEPSCGCGRFMDALRDAGANPYGIEVDPKRAAECKAKGHTVLLKNFLETVPTGDFDMVVMNPPFYGKHYAKHVRHAYEFLKPEGKLIAILPATARYDHGLLDDLGESASYGGRWDDLPVGSFSESGTNINTTVLTIYKR</sequence>
<dbReference type="InterPro" id="IPR002052">
    <property type="entry name" value="DNA_methylase_N6_adenine_CS"/>
</dbReference>
<dbReference type="Proteomes" id="UP000189796">
    <property type="component" value="Chromosome I"/>
</dbReference>
<keyword evidence="3" id="KW-0489">Methyltransferase</keyword>
<dbReference type="InterPro" id="IPR029063">
    <property type="entry name" value="SAM-dependent_MTases_sf"/>
</dbReference>
<reference evidence="3 4" key="1">
    <citation type="submission" date="2016-11" db="EMBL/GenBank/DDBJ databases">
        <authorList>
            <person name="Jaros S."/>
            <person name="Januszkiewicz K."/>
            <person name="Wedrychowicz H."/>
        </authorList>
    </citation>
    <scope>NUCLEOTIDE SEQUENCE [LARGE SCALE GENOMIC DNA]</scope>
    <source>
        <strain evidence="3 4">GAS138</strain>
    </source>
</reference>
<dbReference type="InterPro" id="IPR031339">
    <property type="entry name" value="DUF4942"/>
</dbReference>
<dbReference type="GO" id="GO:0003676">
    <property type="term" value="F:nucleic acid binding"/>
    <property type="evidence" value="ECO:0007669"/>
    <property type="project" value="InterPro"/>
</dbReference>
<dbReference type="PROSITE" id="PS00092">
    <property type="entry name" value="N6_MTASE"/>
    <property type="match status" value="1"/>
</dbReference>
<dbReference type="AlphaFoldDB" id="A0A1M5NG13"/>
<evidence type="ECO:0000313" key="4">
    <source>
        <dbReference type="Proteomes" id="UP000189796"/>
    </source>
</evidence>
<evidence type="ECO:0000259" key="1">
    <source>
        <dbReference type="Pfam" id="PF13708"/>
    </source>
</evidence>
<dbReference type="InterPro" id="IPR046076">
    <property type="entry name" value="DUF6094"/>
</dbReference>
<gene>
    <name evidence="3" type="ORF">SAMN05443248_2980</name>
</gene>
<dbReference type="OrthoDB" id="270332at2"/>
<feature type="domain" description="DUF4942" evidence="1">
    <location>
        <begin position="74"/>
        <end position="264"/>
    </location>
</feature>
<accession>A0A1M5NG13</accession>
<feature type="domain" description="DUF6094" evidence="2">
    <location>
        <begin position="286"/>
        <end position="379"/>
    </location>
</feature>
<organism evidence="3 4">
    <name type="scientific">Bradyrhizobium erythrophlei</name>
    <dbReference type="NCBI Taxonomy" id="1437360"/>
    <lineage>
        <taxon>Bacteria</taxon>
        <taxon>Pseudomonadati</taxon>
        <taxon>Pseudomonadota</taxon>
        <taxon>Alphaproteobacteria</taxon>
        <taxon>Hyphomicrobiales</taxon>
        <taxon>Nitrobacteraceae</taxon>
        <taxon>Bradyrhizobium</taxon>
    </lineage>
</organism>
<dbReference type="GO" id="GO:0008168">
    <property type="term" value="F:methyltransferase activity"/>
    <property type="evidence" value="ECO:0007669"/>
    <property type="project" value="UniProtKB-KW"/>
</dbReference>
<evidence type="ECO:0000259" key="2">
    <source>
        <dbReference type="Pfam" id="PF19587"/>
    </source>
</evidence>
<dbReference type="Pfam" id="PF19587">
    <property type="entry name" value="DUF6094"/>
    <property type="match status" value="1"/>
</dbReference>
<dbReference type="Gene3D" id="3.40.50.150">
    <property type="entry name" value="Vaccinia Virus protein VP39"/>
    <property type="match status" value="1"/>
</dbReference>
<dbReference type="CDD" id="cd02440">
    <property type="entry name" value="AdoMet_MTases"/>
    <property type="match status" value="1"/>
</dbReference>
<proteinExistence type="predicted"/>
<evidence type="ECO:0000313" key="3">
    <source>
        <dbReference type="EMBL" id="SHG88417.1"/>
    </source>
</evidence>
<protein>
    <submittedName>
        <fullName evidence="3">Methyltransferase domain-containing protein</fullName>
    </submittedName>
</protein>
<dbReference type="RefSeq" id="WP_079601908.1">
    <property type="nucleotide sequence ID" value="NZ_LT670817.1"/>
</dbReference>
<name>A0A1M5NG13_9BRAD</name>
<dbReference type="Pfam" id="PF13708">
    <property type="entry name" value="DUF4942"/>
    <property type="match status" value="1"/>
</dbReference>
<dbReference type="PRINTS" id="PR00507">
    <property type="entry name" value="N12N6MTFRASE"/>
</dbReference>
<dbReference type="SUPFAM" id="SSF53335">
    <property type="entry name" value="S-adenosyl-L-methionine-dependent methyltransferases"/>
    <property type="match status" value="1"/>
</dbReference>
<dbReference type="GO" id="GO:0032259">
    <property type="term" value="P:methylation"/>
    <property type="evidence" value="ECO:0007669"/>
    <property type="project" value="UniProtKB-KW"/>
</dbReference>
<dbReference type="EMBL" id="LT670817">
    <property type="protein sequence ID" value="SHG88417.1"/>
    <property type="molecule type" value="Genomic_DNA"/>
</dbReference>